<keyword evidence="1" id="KW-0472">Membrane</keyword>
<organism evidence="2 3">
    <name type="scientific">Methylorubrum extorquens (strain ATCC 14718 / DSM 1338 / JCM 2805 / NCIMB 9133 / AM1)</name>
    <name type="common">Methylobacterium extorquens</name>
    <dbReference type="NCBI Taxonomy" id="272630"/>
    <lineage>
        <taxon>Bacteria</taxon>
        <taxon>Pseudomonadati</taxon>
        <taxon>Pseudomonadota</taxon>
        <taxon>Alphaproteobacteria</taxon>
        <taxon>Hyphomicrobiales</taxon>
        <taxon>Methylobacteriaceae</taxon>
        <taxon>Methylorubrum</taxon>
    </lineage>
</organism>
<dbReference type="Pfam" id="PF14248">
    <property type="entry name" value="DUF4345"/>
    <property type="match status" value="1"/>
</dbReference>
<evidence type="ECO:0000256" key="1">
    <source>
        <dbReference type="SAM" id="Phobius"/>
    </source>
</evidence>
<sequence>MERERRFLQRTVAVVAIVPVLAGLYGVLFGIDGIGGGTPVNVSADSHFRYLSGLLTGIGILFFTCVPGIEEKSRLFRFLTLVVVLGGLARLLGLSLTGVPSLTMLAALALELVVTPLLCLWQMRVARQARDQRQELAHGLETVR</sequence>
<feature type="transmembrane region" description="Helical" evidence="1">
    <location>
        <begin position="51"/>
        <end position="69"/>
    </location>
</feature>
<dbReference type="KEGG" id="mea:Mex_1p5212"/>
<dbReference type="InterPro" id="IPR025597">
    <property type="entry name" value="DUF4345"/>
</dbReference>
<evidence type="ECO:0000313" key="2">
    <source>
        <dbReference type="EMBL" id="ACS42814.1"/>
    </source>
</evidence>
<feature type="transmembrane region" description="Helical" evidence="1">
    <location>
        <begin position="12"/>
        <end position="31"/>
    </location>
</feature>
<proteinExistence type="predicted"/>
<dbReference type="STRING" id="272630.MexAM1_META1p5212"/>
<accession>C5AV28</accession>
<dbReference type="OrthoDB" id="7619515at2"/>
<evidence type="ECO:0000313" key="3">
    <source>
        <dbReference type="Proteomes" id="UP000009081"/>
    </source>
</evidence>
<dbReference type="EMBL" id="CP001510">
    <property type="protein sequence ID" value="ACS42814.1"/>
    <property type="molecule type" value="Genomic_DNA"/>
</dbReference>
<keyword evidence="1" id="KW-0812">Transmembrane</keyword>
<feature type="transmembrane region" description="Helical" evidence="1">
    <location>
        <begin position="102"/>
        <end position="121"/>
    </location>
</feature>
<dbReference type="Proteomes" id="UP000009081">
    <property type="component" value="Chromosome"/>
</dbReference>
<evidence type="ECO:0008006" key="4">
    <source>
        <dbReference type="Google" id="ProtNLM"/>
    </source>
</evidence>
<name>C5AV28_METEA</name>
<dbReference type="RefSeq" id="WP_003602798.1">
    <property type="nucleotide sequence ID" value="NC_012808.1"/>
</dbReference>
<dbReference type="HOGENOM" id="CLU_151791_0_0_5"/>
<protein>
    <recommendedName>
        <fullName evidence="4">DUF4345 domain-containing protein</fullName>
    </recommendedName>
</protein>
<dbReference type="eggNOG" id="ENOG50332CH">
    <property type="taxonomic scope" value="Bacteria"/>
</dbReference>
<reference evidence="2 3" key="1">
    <citation type="journal article" date="2009" name="PLoS ONE">
        <title>Methylobacterium genome sequences: a reference blueprint to investigate microbial metabolism of C1 compounds from natural and industrial sources.</title>
        <authorList>
            <person name="Vuilleumier S."/>
            <person name="Chistoserdova L."/>
            <person name="Lee M.-C."/>
            <person name="Bringel F."/>
            <person name="Lajus A."/>
            <person name="Zhou Y."/>
            <person name="Gourion B."/>
            <person name="Barbe V."/>
            <person name="Chang J."/>
            <person name="Cruveiller S."/>
            <person name="Dossat C."/>
            <person name="Gillett W."/>
            <person name="Gruffaz C."/>
            <person name="Haugen E."/>
            <person name="Hourcade E."/>
            <person name="Levy R."/>
            <person name="Mangenot S."/>
            <person name="Muller E."/>
            <person name="Nadalig T."/>
            <person name="Pagni M."/>
            <person name="Penny C."/>
            <person name="Peyraud R."/>
            <person name="Robinson D.G."/>
            <person name="Roche D."/>
            <person name="Rouy Z."/>
            <person name="Saenampechek C."/>
            <person name="Salvignol G."/>
            <person name="Vallenet D."/>
            <person name="Wu Z."/>
            <person name="Marx C.J."/>
            <person name="Vorholt J.A."/>
            <person name="Olson M.V."/>
            <person name="Kaul R."/>
            <person name="Weissenbach J."/>
            <person name="Medigue C."/>
            <person name="Lidstrom M.E."/>
        </authorList>
    </citation>
    <scope>NUCLEOTIDE SEQUENCE [LARGE SCALE GENOMIC DNA]</scope>
    <source>
        <strain evidence="3">ATCC 14718 / DSM 1338 / JCM 2805 / NCIMB 9133 / AM1</strain>
    </source>
</reference>
<gene>
    <name evidence="2" type="ordered locus">MexAM1_META1p5212</name>
</gene>
<keyword evidence="3" id="KW-1185">Reference proteome</keyword>
<dbReference type="AlphaFoldDB" id="C5AV28"/>
<feature type="transmembrane region" description="Helical" evidence="1">
    <location>
        <begin position="76"/>
        <end position="96"/>
    </location>
</feature>
<keyword evidence="1" id="KW-1133">Transmembrane helix</keyword>